<dbReference type="EMBL" id="AVOT02008329">
    <property type="protein sequence ID" value="MBW0485786.1"/>
    <property type="molecule type" value="Genomic_DNA"/>
</dbReference>
<gene>
    <name evidence="2" type="ORF">O181_025501</name>
</gene>
<evidence type="ECO:0000256" key="1">
    <source>
        <dbReference type="SAM" id="MobiDB-lite"/>
    </source>
</evidence>
<sequence length="84" mass="9764">MEPFKHLKRNPVAQEDVDTDTEFSDEIDEEELELVPSIQRRRSKYTFLSPVQINTTTNETFRSPQQTTRSPTRSSKLASNTTNF</sequence>
<keyword evidence="3" id="KW-1185">Reference proteome</keyword>
<evidence type="ECO:0000313" key="3">
    <source>
        <dbReference type="Proteomes" id="UP000765509"/>
    </source>
</evidence>
<dbReference type="Proteomes" id="UP000765509">
    <property type="component" value="Unassembled WGS sequence"/>
</dbReference>
<feature type="region of interest" description="Disordered" evidence="1">
    <location>
        <begin position="1"/>
        <end position="27"/>
    </location>
</feature>
<organism evidence="2 3">
    <name type="scientific">Austropuccinia psidii MF-1</name>
    <dbReference type="NCBI Taxonomy" id="1389203"/>
    <lineage>
        <taxon>Eukaryota</taxon>
        <taxon>Fungi</taxon>
        <taxon>Dikarya</taxon>
        <taxon>Basidiomycota</taxon>
        <taxon>Pucciniomycotina</taxon>
        <taxon>Pucciniomycetes</taxon>
        <taxon>Pucciniales</taxon>
        <taxon>Sphaerophragmiaceae</taxon>
        <taxon>Austropuccinia</taxon>
    </lineage>
</organism>
<accession>A0A9Q3GZL7</accession>
<name>A0A9Q3GZL7_9BASI</name>
<protein>
    <submittedName>
        <fullName evidence="2">Uncharacterized protein</fullName>
    </submittedName>
</protein>
<reference evidence="2" key="1">
    <citation type="submission" date="2021-03" db="EMBL/GenBank/DDBJ databases">
        <title>Draft genome sequence of rust myrtle Austropuccinia psidii MF-1, a brazilian biotype.</title>
        <authorList>
            <person name="Quecine M.C."/>
            <person name="Pachon D.M.R."/>
            <person name="Bonatelli M.L."/>
            <person name="Correr F.H."/>
            <person name="Franceschini L.M."/>
            <person name="Leite T.F."/>
            <person name="Margarido G.R.A."/>
            <person name="Almeida C.A."/>
            <person name="Ferrarezi J.A."/>
            <person name="Labate C.A."/>
        </authorList>
    </citation>
    <scope>NUCLEOTIDE SEQUENCE</scope>
    <source>
        <strain evidence="2">MF-1</strain>
    </source>
</reference>
<dbReference type="AlphaFoldDB" id="A0A9Q3GZL7"/>
<comment type="caution">
    <text evidence="2">The sequence shown here is derived from an EMBL/GenBank/DDBJ whole genome shotgun (WGS) entry which is preliminary data.</text>
</comment>
<evidence type="ECO:0000313" key="2">
    <source>
        <dbReference type="EMBL" id="MBW0485786.1"/>
    </source>
</evidence>
<proteinExistence type="predicted"/>
<feature type="compositionally biased region" description="Acidic residues" evidence="1">
    <location>
        <begin position="15"/>
        <end position="27"/>
    </location>
</feature>
<feature type="region of interest" description="Disordered" evidence="1">
    <location>
        <begin position="57"/>
        <end position="84"/>
    </location>
</feature>